<reference evidence="6 7" key="1">
    <citation type="submission" date="2024-09" db="EMBL/GenBank/DDBJ databases">
        <authorList>
            <person name="Sun Q."/>
            <person name="Mori K."/>
        </authorList>
    </citation>
    <scope>NUCLEOTIDE SEQUENCE [LARGE SCALE GENOMIC DNA]</scope>
    <source>
        <strain evidence="6 7">CCM 7904</strain>
    </source>
</reference>
<feature type="region of interest" description="Disordered" evidence="4">
    <location>
        <begin position="197"/>
        <end position="230"/>
    </location>
</feature>
<evidence type="ECO:0000313" key="7">
    <source>
        <dbReference type="Proteomes" id="UP001589795"/>
    </source>
</evidence>
<proteinExistence type="predicted"/>
<dbReference type="SUPFAM" id="SSF141072">
    <property type="entry name" value="CalX-like"/>
    <property type="match status" value="1"/>
</dbReference>
<dbReference type="Pfam" id="PF03160">
    <property type="entry name" value="Calx-beta"/>
    <property type="match status" value="1"/>
</dbReference>
<name>A0ABV6CH42_9RHOB</name>
<keyword evidence="2" id="KW-0677">Repeat</keyword>
<sequence length="230" mass="24456">MFEQNLHNLATTIWVLDDDRPGNNRAMLVSNPVVLEEAGGQAQFTVTLSQPFNEVRSFSFQAIGGAAQAGSDFAGRSGIVTFAADQTQATVAVPVDLINSALPETAVNFYLSVASAHGMTVATRMATIADDDGNPAGSLDRRRPRRGKRHDHPHPAPVASSHRFGNDLYFVDNRFDRIIETAGGGFDTVRSTVSQTLANPVDADPGRQRGAGGHRTVNRTASSGTRPAAS</sequence>
<dbReference type="Gene3D" id="2.60.40.2030">
    <property type="match status" value="1"/>
</dbReference>
<evidence type="ECO:0000259" key="5">
    <source>
        <dbReference type="Pfam" id="PF03160"/>
    </source>
</evidence>
<organism evidence="6 7">
    <name type="scientific">Paracoccus rhizosphaerae</name>
    <dbReference type="NCBI Taxonomy" id="1133347"/>
    <lineage>
        <taxon>Bacteria</taxon>
        <taxon>Pseudomonadati</taxon>
        <taxon>Pseudomonadota</taxon>
        <taxon>Alphaproteobacteria</taxon>
        <taxon>Rhodobacterales</taxon>
        <taxon>Paracoccaceae</taxon>
        <taxon>Paracoccus</taxon>
    </lineage>
</organism>
<dbReference type="RefSeq" id="WP_378926392.1">
    <property type="nucleotide sequence ID" value="NZ_JBHLWQ010000056.1"/>
</dbReference>
<feature type="domain" description="Calx-beta" evidence="5">
    <location>
        <begin position="30"/>
        <end position="131"/>
    </location>
</feature>
<dbReference type="InterPro" id="IPR003644">
    <property type="entry name" value="Calx_beta"/>
</dbReference>
<keyword evidence="7" id="KW-1185">Reference proteome</keyword>
<evidence type="ECO:0000313" key="6">
    <source>
        <dbReference type="EMBL" id="MFC0200055.1"/>
    </source>
</evidence>
<evidence type="ECO:0000256" key="1">
    <source>
        <dbReference type="ARBA" id="ARBA00022729"/>
    </source>
</evidence>
<keyword evidence="1" id="KW-0732">Signal</keyword>
<feature type="compositionally biased region" description="Basic residues" evidence="4">
    <location>
        <begin position="142"/>
        <end position="152"/>
    </location>
</feature>
<dbReference type="EMBL" id="JBHLWQ010000056">
    <property type="protein sequence ID" value="MFC0200055.1"/>
    <property type="molecule type" value="Genomic_DNA"/>
</dbReference>
<comment type="caution">
    <text evidence="6">The sequence shown here is derived from an EMBL/GenBank/DDBJ whole genome shotgun (WGS) entry which is preliminary data.</text>
</comment>
<accession>A0ABV6CH42</accession>
<feature type="region of interest" description="Disordered" evidence="4">
    <location>
        <begin position="129"/>
        <end position="162"/>
    </location>
</feature>
<gene>
    <name evidence="6" type="ORF">ACFFIZ_06890</name>
</gene>
<evidence type="ECO:0000256" key="2">
    <source>
        <dbReference type="ARBA" id="ARBA00022737"/>
    </source>
</evidence>
<evidence type="ECO:0000256" key="4">
    <source>
        <dbReference type="SAM" id="MobiDB-lite"/>
    </source>
</evidence>
<evidence type="ECO:0000256" key="3">
    <source>
        <dbReference type="ARBA" id="ARBA00022837"/>
    </source>
</evidence>
<dbReference type="Proteomes" id="UP001589795">
    <property type="component" value="Unassembled WGS sequence"/>
</dbReference>
<feature type="compositionally biased region" description="Polar residues" evidence="4">
    <location>
        <begin position="218"/>
        <end position="230"/>
    </location>
</feature>
<keyword evidence="3" id="KW-0106">Calcium</keyword>
<protein>
    <submittedName>
        <fullName evidence="6">Calx-beta domain-containing protein</fullName>
    </submittedName>
</protein>
<dbReference type="InterPro" id="IPR038081">
    <property type="entry name" value="CalX-like_sf"/>
</dbReference>